<organism evidence="2 3">
    <name type="scientific">Paenibacillus rhizosphaerae</name>
    <dbReference type="NCBI Taxonomy" id="297318"/>
    <lineage>
        <taxon>Bacteria</taxon>
        <taxon>Bacillati</taxon>
        <taxon>Bacillota</taxon>
        <taxon>Bacilli</taxon>
        <taxon>Bacillales</taxon>
        <taxon>Paenibacillaceae</taxon>
        <taxon>Paenibacillus</taxon>
    </lineage>
</organism>
<evidence type="ECO:0000313" key="3">
    <source>
        <dbReference type="Proteomes" id="UP000187172"/>
    </source>
</evidence>
<dbReference type="Gene3D" id="3.40.1580.10">
    <property type="entry name" value="SMI1/KNR4-like"/>
    <property type="match status" value="1"/>
</dbReference>
<dbReference type="EMBL" id="MRTP01000018">
    <property type="protein sequence ID" value="OMF47297.1"/>
    <property type="molecule type" value="Genomic_DNA"/>
</dbReference>
<reference evidence="2 3" key="1">
    <citation type="submission" date="2016-11" db="EMBL/GenBank/DDBJ databases">
        <title>Paenibacillus species isolates.</title>
        <authorList>
            <person name="Beno S.M."/>
        </authorList>
    </citation>
    <scope>NUCLEOTIDE SEQUENCE [LARGE SCALE GENOMIC DNA]</scope>
    <source>
        <strain evidence="2 3">FSL R5-0378</strain>
    </source>
</reference>
<comment type="caution">
    <text evidence="2">The sequence shown here is derived from an EMBL/GenBank/DDBJ whole genome shotgun (WGS) entry which is preliminary data.</text>
</comment>
<dbReference type="InterPro" id="IPR018958">
    <property type="entry name" value="Knr4/Smi1-like_dom"/>
</dbReference>
<proteinExistence type="predicted"/>
<evidence type="ECO:0000259" key="1">
    <source>
        <dbReference type="SMART" id="SM00860"/>
    </source>
</evidence>
<protein>
    <recommendedName>
        <fullName evidence="1">Knr4/Smi1-like domain-containing protein</fullName>
    </recommendedName>
</protein>
<dbReference type="STRING" id="297318.BK138_32185"/>
<dbReference type="InterPro" id="IPR037883">
    <property type="entry name" value="Knr4/Smi1-like_sf"/>
</dbReference>
<dbReference type="Pfam" id="PF14568">
    <property type="entry name" value="SUKH_6"/>
    <property type="match status" value="1"/>
</dbReference>
<gene>
    <name evidence="2" type="ORF">BK138_32185</name>
</gene>
<keyword evidence="3" id="KW-1185">Reference proteome</keyword>
<dbReference type="Proteomes" id="UP000187172">
    <property type="component" value="Unassembled WGS sequence"/>
</dbReference>
<accession>A0A1R1E652</accession>
<dbReference type="SMART" id="SM00860">
    <property type="entry name" value="SMI1_KNR4"/>
    <property type="match status" value="1"/>
</dbReference>
<feature type="domain" description="Knr4/Smi1-like" evidence="1">
    <location>
        <begin position="12"/>
        <end position="132"/>
    </location>
</feature>
<dbReference type="SUPFAM" id="SSF160631">
    <property type="entry name" value="SMI1/KNR4-like"/>
    <property type="match status" value="1"/>
</dbReference>
<name>A0A1R1E652_9BACL</name>
<dbReference type="AlphaFoldDB" id="A0A1R1E652"/>
<evidence type="ECO:0000313" key="2">
    <source>
        <dbReference type="EMBL" id="OMF47297.1"/>
    </source>
</evidence>
<sequence length="134" mass="15474">MNQLTWKYVKPLGTELAIEQFESSYNVKLPLDLVAVFKQYNGGRPDKKGFNTSVKKDRVLKTLLSFNEGDLETIYKAYDVLKPEDDKLIPFASDPAGNYICYQVTDESIVFWEHETNTKEKIADSFTEFLRGLY</sequence>